<comment type="caution">
    <text evidence="1">The sequence shown here is derived from an EMBL/GenBank/DDBJ whole genome shotgun (WGS) entry which is preliminary data.</text>
</comment>
<evidence type="ECO:0000313" key="1">
    <source>
        <dbReference type="EMBL" id="KAF9916504.1"/>
    </source>
</evidence>
<keyword evidence="2" id="KW-1185">Reference proteome</keyword>
<protein>
    <submittedName>
        <fullName evidence="1">Uncharacterized protein</fullName>
    </submittedName>
</protein>
<dbReference type="Proteomes" id="UP000749646">
    <property type="component" value="Unassembled WGS sequence"/>
</dbReference>
<dbReference type="AlphaFoldDB" id="A0A9P6IG31"/>
<name>A0A9P6IG31_9FUNG</name>
<dbReference type="EMBL" id="JAAAHW010011959">
    <property type="protein sequence ID" value="KAF9916504.1"/>
    <property type="molecule type" value="Genomic_DNA"/>
</dbReference>
<sequence>MDFGYKRYCAVIDVEVVLPPKTDQQYNLIINGVALSTHVENVEGVSFDELTLHSIVGEIKIGALRANALVVEVVH</sequence>
<proteinExistence type="predicted"/>
<organism evidence="1 2">
    <name type="scientific">Modicella reniformis</name>
    <dbReference type="NCBI Taxonomy" id="1440133"/>
    <lineage>
        <taxon>Eukaryota</taxon>
        <taxon>Fungi</taxon>
        <taxon>Fungi incertae sedis</taxon>
        <taxon>Mucoromycota</taxon>
        <taxon>Mortierellomycotina</taxon>
        <taxon>Mortierellomycetes</taxon>
        <taxon>Mortierellales</taxon>
        <taxon>Mortierellaceae</taxon>
        <taxon>Modicella</taxon>
    </lineage>
</organism>
<gene>
    <name evidence="1" type="ORF">BGZ65_000268</name>
</gene>
<dbReference type="OrthoDB" id="2415370at2759"/>
<reference evidence="1" key="1">
    <citation type="journal article" date="2020" name="Fungal Divers.">
        <title>Resolving the Mortierellaceae phylogeny through synthesis of multi-gene phylogenetics and phylogenomics.</title>
        <authorList>
            <person name="Vandepol N."/>
            <person name="Liber J."/>
            <person name="Desiro A."/>
            <person name="Na H."/>
            <person name="Kennedy M."/>
            <person name="Barry K."/>
            <person name="Grigoriev I.V."/>
            <person name="Miller A.N."/>
            <person name="O'Donnell K."/>
            <person name="Stajich J.E."/>
            <person name="Bonito G."/>
        </authorList>
    </citation>
    <scope>NUCLEOTIDE SEQUENCE</scope>
    <source>
        <strain evidence="1">MES-2147</strain>
    </source>
</reference>
<evidence type="ECO:0000313" key="2">
    <source>
        <dbReference type="Proteomes" id="UP000749646"/>
    </source>
</evidence>
<accession>A0A9P6IG31</accession>
<feature type="non-terminal residue" evidence="1">
    <location>
        <position position="75"/>
    </location>
</feature>